<feature type="transmembrane region" description="Helical" evidence="1">
    <location>
        <begin position="39"/>
        <end position="59"/>
    </location>
</feature>
<dbReference type="Proteomes" id="UP000295645">
    <property type="component" value="Unassembled WGS sequence"/>
</dbReference>
<organism evidence="2 3">
    <name type="scientific">Luteibacter rhizovicinus</name>
    <dbReference type="NCBI Taxonomy" id="242606"/>
    <lineage>
        <taxon>Bacteria</taxon>
        <taxon>Pseudomonadati</taxon>
        <taxon>Pseudomonadota</taxon>
        <taxon>Gammaproteobacteria</taxon>
        <taxon>Lysobacterales</taxon>
        <taxon>Rhodanobacteraceae</taxon>
        <taxon>Luteibacter</taxon>
    </lineage>
</organism>
<gene>
    <name evidence="2" type="ORF">EC912_102727</name>
</gene>
<keyword evidence="1" id="KW-0812">Transmembrane</keyword>
<comment type="caution">
    <text evidence="2">The sequence shown here is derived from an EMBL/GenBank/DDBJ whole genome shotgun (WGS) entry which is preliminary data.</text>
</comment>
<proteinExistence type="predicted"/>
<keyword evidence="1" id="KW-0472">Membrane</keyword>
<evidence type="ECO:0000313" key="3">
    <source>
        <dbReference type="Proteomes" id="UP000295645"/>
    </source>
</evidence>
<feature type="transmembrane region" description="Helical" evidence="1">
    <location>
        <begin position="6"/>
        <end position="32"/>
    </location>
</feature>
<feature type="transmembrane region" description="Helical" evidence="1">
    <location>
        <begin position="94"/>
        <end position="116"/>
    </location>
</feature>
<keyword evidence="3" id="KW-1185">Reference proteome</keyword>
<name>A0A4R3YVB0_9GAMM</name>
<dbReference type="OrthoDB" id="122197at2"/>
<dbReference type="RefSeq" id="WP_132142564.1">
    <property type="nucleotide sequence ID" value="NZ_SMCS01000002.1"/>
</dbReference>
<evidence type="ECO:0000256" key="1">
    <source>
        <dbReference type="SAM" id="Phobius"/>
    </source>
</evidence>
<feature type="transmembrane region" description="Helical" evidence="1">
    <location>
        <begin position="65"/>
        <end position="82"/>
    </location>
</feature>
<evidence type="ECO:0000313" key="2">
    <source>
        <dbReference type="EMBL" id="TCV96376.1"/>
    </source>
</evidence>
<evidence type="ECO:0008006" key="4">
    <source>
        <dbReference type="Google" id="ProtNLM"/>
    </source>
</evidence>
<accession>A0A4R3YVB0</accession>
<reference evidence="2 3" key="1">
    <citation type="submission" date="2019-03" db="EMBL/GenBank/DDBJ databases">
        <title>Above-ground endophytic microbial communities from plants in different locations in the United States.</title>
        <authorList>
            <person name="Frank C."/>
        </authorList>
    </citation>
    <scope>NUCLEOTIDE SEQUENCE [LARGE SCALE GENOMIC DNA]</scope>
    <source>
        <strain evidence="2 3">LP_13_YM</strain>
    </source>
</reference>
<protein>
    <recommendedName>
        <fullName evidence="4">DUF2306 domain-containing protein</fullName>
    </recommendedName>
</protein>
<sequence length="160" mass="16824">MSTGLAALTAIHTLISFVAILLGIGAIASLIGKPRAVGWTTWFLAFAVATSVTGFFFPYHGFTPAIGVGIVALIVLAGVYVAMRVANRGGFWCWVYAGGIVASEYFLVFVLVAQAFAKVPALHAAAPTQQEPPFAVAQLVTLLVFVVLGVMAGRRSRRLA</sequence>
<feature type="transmembrane region" description="Helical" evidence="1">
    <location>
        <begin position="136"/>
        <end position="153"/>
    </location>
</feature>
<keyword evidence="1" id="KW-1133">Transmembrane helix</keyword>
<dbReference type="EMBL" id="SMCS01000002">
    <property type="protein sequence ID" value="TCV96376.1"/>
    <property type="molecule type" value="Genomic_DNA"/>
</dbReference>
<dbReference type="AlphaFoldDB" id="A0A4R3YVB0"/>